<organism evidence="2 3">
    <name type="scientific">Lysobacter arenosi</name>
    <dbReference type="NCBI Taxonomy" id="2795387"/>
    <lineage>
        <taxon>Bacteria</taxon>
        <taxon>Pseudomonadati</taxon>
        <taxon>Pseudomonadota</taxon>
        <taxon>Gammaproteobacteria</taxon>
        <taxon>Lysobacterales</taxon>
        <taxon>Lysobacteraceae</taxon>
        <taxon>Lysobacter</taxon>
    </lineage>
</organism>
<keyword evidence="1" id="KW-0472">Membrane</keyword>
<keyword evidence="3" id="KW-1185">Reference proteome</keyword>
<accession>A0ABX7RFX7</accession>
<evidence type="ECO:0000256" key="1">
    <source>
        <dbReference type="SAM" id="Phobius"/>
    </source>
</evidence>
<feature type="transmembrane region" description="Helical" evidence="1">
    <location>
        <begin position="12"/>
        <end position="33"/>
    </location>
</feature>
<keyword evidence="1" id="KW-1133">Transmembrane helix</keyword>
<evidence type="ECO:0000313" key="3">
    <source>
        <dbReference type="Proteomes" id="UP000663400"/>
    </source>
</evidence>
<feature type="transmembrane region" description="Helical" evidence="1">
    <location>
        <begin position="115"/>
        <end position="133"/>
    </location>
</feature>
<name>A0ABX7RFX7_9GAMM</name>
<gene>
    <name evidence="2" type="ORF">HIV01_004855</name>
</gene>
<feature type="transmembrane region" description="Helical" evidence="1">
    <location>
        <begin position="45"/>
        <end position="69"/>
    </location>
</feature>
<evidence type="ECO:0008006" key="4">
    <source>
        <dbReference type="Google" id="ProtNLM"/>
    </source>
</evidence>
<sequence length="142" mass="15883">MADDLAAANVNRSYQLAASSIAIFTFLLFFLYPKFSSGDVHAFPFQATLIVMGVATFSFAFSSFYYYGASLGGRIDDAERARYSRRGDRMWLTGCVLLFLTPSLILFTVGLLVVASAWFALWLVYMFFVARFFPRILTAAKG</sequence>
<dbReference type="Proteomes" id="UP000663400">
    <property type="component" value="Chromosome"/>
</dbReference>
<dbReference type="EMBL" id="CP071517">
    <property type="protein sequence ID" value="QSX75854.1"/>
    <property type="molecule type" value="Genomic_DNA"/>
</dbReference>
<evidence type="ECO:0000313" key="2">
    <source>
        <dbReference type="EMBL" id="QSX75854.1"/>
    </source>
</evidence>
<feature type="transmembrane region" description="Helical" evidence="1">
    <location>
        <begin position="90"/>
        <end position="109"/>
    </location>
</feature>
<dbReference type="RefSeq" id="WP_200605215.1">
    <property type="nucleotide sequence ID" value="NZ_CP071517.1"/>
</dbReference>
<keyword evidence="1" id="KW-0812">Transmembrane</keyword>
<protein>
    <recommendedName>
        <fullName evidence="4">Transmembrane protein</fullName>
    </recommendedName>
</protein>
<reference evidence="2 3" key="1">
    <citation type="submission" date="2021-02" db="EMBL/GenBank/DDBJ databases">
        <title>Lysobacter arenosi sp. nov., isolated from soil of gangwondo yeongwol, south Korea.</title>
        <authorList>
            <person name="Kim K.R."/>
            <person name="Kim K.H."/>
            <person name="Jeon C.O."/>
        </authorList>
    </citation>
    <scope>NUCLEOTIDE SEQUENCE [LARGE SCALE GENOMIC DNA]</scope>
    <source>
        <strain evidence="2 3">R7</strain>
    </source>
</reference>
<proteinExistence type="predicted"/>